<dbReference type="EMBL" id="CR555307">
    <property type="protein sequence ID" value="CAI10386.1"/>
    <property type="molecule type" value="Genomic_DNA"/>
</dbReference>
<dbReference type="SUPFAM" id="SSF81273">
    <property type="entry name" value="H-NS histone-like proteins"/>
    <property type="match status" value="1"/>
</dbReference>
<evidence type="ECO:0000313" key="3">
    <source>
        <dbReference type="EMBL" id="CAI10386.1"/>
    </source>
</evidence>
<feature type="compositionally biased region" description="Low complexity" evidence="1">
    <location>
        <begin position="55"/>
        <end position="74"/>
    </location>
</feature>
<dbReference type="Pfam" id="PF00816">
    <property type="entry name" value="Histone_HNS"/>
    <property type="match status" value="1"/>
</dbReference>
<dbReference type="HOGENOM" id="CLU_117503_1_2_4"/>
<dbReference type="InterPro" id="IPR027444">
    <property type="entry name" value="H-NS_C_dom"/>
</dbReference>
<geneLocation type="plasmid" evidence="4">
    <name>pAzo1</name>
</geneLocation>
<evidence type="ECO:0000259" key="2">
    <source>
        <dbReference type="SMART" id="SM00528"/>
    </source>
</evidence>
<feature type="domain" description="DNA-binding protein H-NS-like C-terminal" evidence="2">
    <location>
        <begin position="83"/>
        <end position="128"/>
    </location>
</feature>
<dbReference type="KEGG" id="eba:p1B189"/>
<dbReference type="OrthoDB" id="5297879at2"/>
<proteinExistence type="predicted"/>
<feature type="region of interest" description="Disordered" evidence="1">
    <location>
        <begin position="52"/>
        <end position="87"/>
    </location>
</feature>
<gene>
    <name evidence="3" type="primary">hns</name>
    <name evidence="3" type="ORF">p1B189</name>
</gene>
<evidence type="ECO:0000313" key="4">
    <source>
        <dbReference type="Proteomes" id="UP000006552"/>
    </source>
</evidence>
<dbReference type="Proteomes" id="UP000006552">
    <property type="component" value="Plasmid 1"/>
</dbReference>
<accession>Q5NX28</accession>
<sequence>MMDLKNLSLPELKKLSVAVQKELDRRTLQSKKALIKQVQQMAAEHGLDADEMLAEVGSSGREGSSVKSGAGKAAPGRKKKAPAVKKEKLPPVYWNPVNAQEGWSGRGRKPSWVITFLENGGDLESLKKRQ</sequence>
<organism evidence="3 4">
    <name type="scientific">Aromatoleum aromaticum (strain DSM 19018 / LMG 30748 / EbN1)</name>
    <name type="common">Azoarcus sp. (strain EbN1)</name>
    <dbReference type="NCBI Taxonomy" id="76114"/>
    <lineage>
        <taxon>Bacteria</taxon>
        <taxon>Pseudomonadati</taxon>
        <taxon>Pseudomonadota</taxon>
        <taxon>Betaproteobacteria</taxon>
        <taxon>Rhodocyclales</taxon>
        <taxon>Rhodocyclaceae</taxon>
        <taxon>Aromatoleum</taxon>
    </lineage>
</organism>
<dbReference type="Gene3D" id="3.30.160.510">
    <property type="entry name" value="Histone-like nucleoid-structuring protein H-NS"/>
    <property type="match status" value="1"/>
</dbReference>
<keyword evidence="3" id="KW-0614">Plasmid</keyword>
<dbReference type="RefSeq" id="WP_011254791.1">
    <property type="nucleotide sequence ID" value="NC_006823.1"/>
</dbReference>
<evidence type="ECO:0000256" key="1">
    <source>
        <dbReference type="SAM" id="MobiDB-lite"/>
    </source>
</evidence>
<protein>
    <submittedName>
        <fullName evidence="3">Histone-like nucleoid-structuring protein H-NS</fullName>
    </submittedName>
</protein>
<keyword evidence="4" id="KW-1185">Reference proteome</keyword>
<dbReference type="GO" id="GO:0003677">
    <property type="term" value="F:DNA binding"/>
    <property type="evidence" value="ECO:0007669"/>
    <property type="project" value="InterPro"/>
</dbReference>
<reference evidence="3 4" key="1">
    <citation type="journal article" date="2005" name="Arch. Microbiol.">
        <title>The genome sequence of an anaerobic aromatic-degrading denitrifying bacterium, strain EbN1.</title>
        <authorList>
            <person name="Rabus R."/>
            <person name="Kube M."/>
            <person name="Heider J."/>
            <person name="Beck A."/>
            <person name="Heitmann K."/>
            <person name="Widdel F."/>
            <person name="Reinhardt R."/>
        </authorList>
    </citation>
    <scope>NUCLEOTIDE SEQUENCE [LARGE SCALE GENOMIC DNA]</scope>
    <source>
        <strain evidence="3 4">EbN1</strain>
        <plasmid evidence="4">Plasmid pAzo1</plasmid>
    </source>
</reference>
<name>Q5NX28_AROAE</name>
<dbReference type="SMART" id="SM00528">
    <property type="entry name" value="HNS"/>
    <property type="match status" value="1"/>
</dbReference>
<dbReference type="AlphaFoldDB" id="Q5NX28"/>